<dbReference type="RefSeq" id="WP_015262147.1">
    <property type="nucleotide sequence ID" value="NC_019903.1"/>
</dbReference>
<dbReference type="Proteomes" id="UP000010797">
    <property type="component" value="Chromosome"/>
</dbReference>
<evidence type="ECO:0000313" key="2">
    <source>
        <dbReference type="Proteomes" id="UP000010797"/>
    </source>
</evidence>
<keyword evidence="2" id="KW-1185">Reference proteome</keyword>
<dbReference type="EMBL" id="CP003344">
    <property type="protein sequence ID" value="AGA69157.1"/>
    <property type="molecule type" value="Genomic_DNA"/>
</dbReference>
<reference evidence="2" key="1">
    <citation type="submission" date="2012-02" db="EMBL/GenBank/DDBJ databases">
        <title>Complete sequence of Desulfitobacterium dichloroeliminans LMG P-21439.</title>
        <authorList>
            <person name="Lucas S."/>
            <person name="Han J."/>
            <person name="Lapidus A."/>
            <person name="Cheng J.-F."/>
            <person name="Goodwin L."/>
            <person name="Pitluck S."/>
            <person name="Peters L."/>
            <person name="Ovchinnikova G."/>
            <person name="Teshima H."/>
            <person name="Detter J.C."/>
            <person name="Han C."/>
            <person name="Tapia R."/>
            <person name="Land M."/>
            <person name="Hauser L."/>
            <person name="Kyrpides N."/>
            <person name="Ivanova N."/>
            <person name="Pagani I."/>
            <person name="Kruse T."/>
            <person name="de Vos W.M."/>
            <person name="Boon N."/>
            <person name="Smidt H."/>
            <person name="Woyke T."/>
        </authorList>
    </citation>
    <scope>NUCLEOTIDE SEQUENCE [LARGE SCALE GENOMIC DNA]</scope>
    <source>
        <strain evidence="2">LMG P-21439 / DCA1</strain>
    </source>
</reference>
<organism evidence="1 2">
    <name type="scientific">Desulfitobacterium dichloroeliminans (strain LMG P-21439 / DCA1)</name>
    <dbReference type="NCBI Taxonomy" id="871963"/>
    <lineage>
        <taxon>Bacteria</taxon>
        <taxon>Bacillati</taxon>
        <taxon>Bacillota</taxon>
        <taxon>Clostridia</taxon>
        <taxon>Eubacteriales</taxon>
        <taxon>Desulfitobacteriaceae</taxon>
        <taxon>Desulfitobacterium</taxon>
    </lineage>
</organism>
<dbReference type="AlphaFoldDB" id="L0F7J8"/>
<sequence length="72" mass="7945">MESNKTCVFCNKGGQLIHSTDQNCDVHSQCIVSNLGKDNQVAIAIAKEFDMIPNYSQCGSGCENCKDRWCGR</sequence>
<gene>
    <name evidence="1" type="ordered locus">Desdi_1668</name>
</gene>
<evidence type="ECO:0000313" key="1">
    <source>
        <dbReference type="EMBL" id="AGA69157.1"/>
    </source>
</evidence>
<dbReference type="KEGG" id="ddl:Desdi_1668"/>
<dbReference type="HOGENOM" id="CLU_2715772_0_0_9"/>
<dbReference type="STRING" id="871963.Desdi_1668"/>
<protein>
    <submittedName>
        <fullName evidence="1">Uncharacterized protein</fullName>
    </submittedName>
</protein>
<name>L0F7J8_DESDL</name>
<proteinExistence type="predicted"/>
<accession>L0F7J8</accession>